<dbReference type="PANTHER" id="PTHR43174">
    <property type="entry name" value="UDP-N-ACETYLGLUCOSAMINE 2-EPIMERASE"/>
    <property type="match status" value="1"/>
</dbReference>
<protein>
    <submittedName>
        <fullName evidence="2">UDP-N-acetylglucosamine 2-epimerase (Hydrolyzing)</fullName>
    </submittedName>
</protein>
<comment type="caution">
    <text evidence="2">The sequence shown here is derived from an EMBL/GenBank/DDBJ whole genome shotgun (WGS) entry which is preliminary data.</text>
</comment>
<dbReference type="Proteomes" id="UP000241201">
    <property type="component" value="Unassembled WGS sequence"/>
</dbReference>
<evidence type="ECO:0000313" key="2">
    <source>
        <dbReference type="EMBL" id="PST37261.1"/>
    </source>
</evidence>
<dbReference type="Pfam" id="PF02350">
    <property type="entry name" value="Epimerase_2"/>
    <property type="match status" value="1"/>
</dbReference>
<dbReference type="PANTHER" id="PTHR43174:SF3">
    <property type="entry name" value="UDP-N-ACETYLGLUCOSAMINE 2-EPIMERASE"/>
    <property type="match status" value="1"/>
</dbReference>
<name>A0A2T3FPT0_9FIRM</name>
<dbReference type="GO" id="GO:0004553">
    <property type="term" value="F:hydrolase activity, hydrolyzing O-glycosyl compounds"/>
    <property type="evidence" value="ECO:0007669"/>
    <property type="project" value="InterPro"/>
</dbReference>
<dbReference type="Gene3D" id="3.40.50.2000">
    <property type="entry name" value="Glycogen Phosphorylase B"/>
    <property type="match status" value="2"/>
</dbReference>
<keyword evidence="3" id="KW-1185">Reference proteome</keyword>
<dbReference type="GeneID" id="77471686"/>
<dbReference type="SUPFAM" id="SSF53756">
    <property type="entry name" value="UDP-Glycosyltransferase/glycogen phosphorylase"/>
    <property type="match status" value="1"/>
</dbReference>
<dbReference type="RefSeq" id="WP_106988671.1">
    <property type="nucleotide sequence ID" value="NZ_JAQCYN010000008.1"/>
</dbReference>
<dbReference type="EMBL" id="PYLP01000019">
    <property type="protein sequence ID" value="PST37261.1"/>
    <property type="molecule type" value="Genomic_DNA"/>
</dbReference>
<dbReference type="InterPro" id="IPR029767">
    <property type="entry name" value="WecB-like"/>
</dbReference>
<evidence type="ECO:0000313" key="3">
    <source>
        <dbReference type="Proteomes" id="UP000241201"/>
    </source>
</evidence>
<dbReference type="InterPro" id="IPR003331">
    <property type="entry name" value="UDP_GlcNAc_Epimerase_2_dom"/>
</dbReference>
<dbReference type="InterPro" id="IPR020004">
    <property type="entry name" value="UDP-GlcNAc_Epase"/>
</dbReference>
<gene>
    <name evidence="2" type="primary">neuC</name>
    <name evidence="2" type="ORF">C7U55_11390</name>
</gene>
<dbReference type="NCBIfam" id="TIGR03568">
    <property type="entry name" value="NeuC_NnaA"/>
    <property type="match status" value="1"/>
</dbReference>
<dbReference type="CDD" id="cd03786">
    <property type="entry name" value="GTB_UDP-GlcNAc_2-Epimerase"/>
    <property type="match status" value="1"/>
</dbReference>
<proteinExistence type="predicted"/>
<evidence type="ECO:0000259" key="1">
    <source>
        <dbReference type="Pfam" id="PF02350"/>
    </source>
</evidence>
<sequence length="392" mass="43871">MKKISVLTGTRAEYHLMYPVLKKIVEHPDLELDLIVTGAHLSAKYGNTYQAIEKDGIPISIKLPILKDDEEIVDMDRAIAECMLGCSKHFKDVKPDLLLVLGDRYELFGAVIPAINQHIPIAHIHGGETTEGAIDEAVRHSVTKCSYLHFTCCEPYRKRVIQLGESPDRVFNVGGLGVENILTQSLMTQEDLEKNLSFPLNNYSLVTFHPVTLEEGTAVQQVKEMLDAFLEVEDMNFIITKANADAGGNKINEVIDQYAEKYPQKFYTEFSLGMVRYLSAMKYAHLVIGNSSSGILEAPSFRVPTINIGDRQKGRIKCESIIDCNPNKKAILDAISKGLSSSFRDSIKTMESPYGNGTTSQQIIDIINKYLENGIDLKKKFYDIEFNLKGEK</sequence>
<accession>A0A2T3FPT0</accession>
<dbReference type="AlphaFoldDB" id="A0A2T3FPT0"/>
<feature type="domain" description="UDP-N-acetylglucosamine 2-epimerase" evidence="1">
    <location>
        <begin position="23"/>
        <end position="367"/>
    </location>
</feature>
<reference evidence="3" key="1">
    <citation type="submission" date="2018-03" db="EMBL/GenBank/DDBJ databases">
        <title>Lachnoclostridium SNUG30370 gen.nov., sp.nov., isolated from human faeces.</title>
        <authorList>
            <person name="Seo B."/>
            <person name="Jeon K."/>
            <person name="Ko G."/>
        </authorList>
    </citation>
    <scope>NUCLEOTIDE SEQUENCE [LARGE SCALE GENOMIC DNA]</scope>
    <source>
        <strain evidence="3">SNUG30370</strain>
    </source>
</reference>
<organism evidence="2 3">
    <name type="scientific">Faecalibacillus faecis</name>
    <dbReference type="NCBI Taxonomy" id="1982628"/>
    <lineage>
        <taxon>Bacteria</taxon>
        <taxon>Bacillati</taxon>
        <taxon>Bacillota</taxon>
        <taxon>Erysipelotrichia</taxon>
        <taxon>Erysipelotrichales</taxon>
        <taxon>Coprobacillaceae</taxon>
        <taxon>Faecalibacillus</taxon>
    </lineage>
</organism>
<dbReference type="GO" id="GO:0006047">
    <property type="term" value="P:UDP-N-acetylglucosamine metabolic process"/>
    <property type="evidence" value="ECO:0007669"/>
    <property type="project" value="InterPro"/>
</dbReference>